<dbReference type="CTD" id="36344473"/>
<dbReference type="KEGG" id="egl:EGR_08758"/>
<dbReference type="GeneID" id="36344473"/>
<organism evidence="1 2">
    <name type="scientific">Echinococcus granulosus</name>
    <name type="common">Hydatid tapeworm</name>
    <dbReference type="NCBI Taxonomy" id="6210"/>
    <lineage>
        <taxon>Eukaryota</taxon>
        <taxon>Metazoa</taxon>
        <taxon>Spiralia</taxon>
        <taxon>Lophotrochozoa</taxon>
        <taxon>Platyhelminthes</taxon>
        <taxon>Cestoda</taxon>
        <taxon>Eucestoda</taxon>
        <taxon>Cyclophyllidea</taxon>
        <taxon>Taeniidae</taxon>
        <taxon>Echinococcus</taxon>
        <taxon>Echinococcus granulosus group</taxon>
    </lineage>
</organism>
<gene>
    <name evidence="1" type="ORF">EGR_08758</name>
</gene>
<comment type="caution">
    <text evidence="1">The sequence shown here is derived from an EMBL/GenBank/DDBJ whole genome shotgun (WGS) entry which is preliminary data.</text>
</comment>
<accession>W6U5E0</accession>
<dbReference type="AlphaFoldDB" id="W6U5E0"/>
<protein>
    <submittedName>
        <fullName evidence="1">Uncharacterized protein</fullName>
    </submittedName>
</protein>
<dbReference type="RefSeq" id="XP_024347584.1">
    <property type="nucleotide sequence ID" value="XM_024498007.1"/>
</dbReference>
<evidence type="ECO:0000313" key="1">
    <source>
        <dbReference type="EMBL" id="EUB56388.1"/>
    </source>
</evidence>
<evidence type="ECO:0000313" key="2">
    <source>
        <dbReference type="Proteomes" id="UP000019149"/>
    </source>
</evidence>
<sequence>MHLGSWLLGCLLGGSESPRRSARGHSGGGGRRRFLRLSQPQALWGGGGVGFRGLLVGPCEPRWCPCLGTAPEALRGGGAHCETAEYPREVLGLRVIAFSSLKPRLGRVGVPLPGLSGSVAWGPSGSRLT</sequence>
<name>W6U5E0_ECHGR</name>
<dbReference type="EMBL" id="APAU02000118">
    <property type="protein sequence ID" value="EUB56388.1"/>
    <property type="molecule type" value="Genomic_DNA"/>
</dbReference>
<dbReference type="Proteomes" id="UP000019149">
    <property type="component" value="Unassembled WGS sequence"/>
</dbReference>
<reference evidence="1 2" key="1">
    <citation type="journal article" date="2013" name="Nat. Genet.">
        <title>The genome of the hydatid tapeworm Echinococcus granulosus.</title>
        <authorList>
            <person name="Zheng H."/>
            <person name="Zhang W."/>
            <person name="Zhang L."/>
            <person name="Zhang Z."/>
            <person name="Li J."/>
            <person name="Lu G."/>
            <person name="Zhu Y."/>
            <person name="Wang Y."/>
            <person name="Huang Y."/>
            <person name="Liu J."/>
            <person name="Kang H."/>
            <person name="Chen J."/>
            <person name="Wang L."/>
            <person name="Chen A."/>
            <person name="Yu S."/>
            <person name="Gao Z."/>
            <person name="Jin L."/>
            <person name="Gu W."/>
            <person name="Wang Z."/>
            <person name="Zhao L."/>
            <person name="Shi B."/>
            <person name="Wen H."/>
            <person name="Lin R."/>
            <person name="Jones M.K."/>
            <person name="Brejova B."/>
            <person name="Vinar T."/>
            <person name="Zhao G."/>
            <person name="McManus D.P."/>
            <person name="Chen Z."/>
            <person name="Zhou Y."/>
            <person name="Wang S."/>
        </authorList>
    </citation>
    <scope>NUCLEOTIDE SEQUENCE [LARGE SCALE GENOMIC DNA]</scope>
</reference>
<proteinExistence type="predicted"/>
<keyword evidence="2" id="KW-1185">Reference proteome</keyword>